<dbReference type="VEuPathDB" id="TriTrypDB:BSAL_43740"/>
<feature type="region of interest" description="Disordered" evidence="1">
    <location>
        <begin position="296"/>
        <end position="321"/>
    </location>
</feature>
<feature type="region of interest" description="Disordered" evidence="1">
    <location>
        <begin position="374"/>
        <end position="411"/>
    </location>
</feature>
<name>A0A0S4JSQ1_BODSA</name>
<dbReference type="Proteomes" id="UP000051952">
    <property type="component" value="Unassembled WGS sequence"/>
</dbReference>
<feature type="region of interest" description="Disordered" evidence="1">
    <location>
        <begin position="510"/>
        <end position="558"/>
    </location>
</feature>
<gene>
    <name evidence="2" type="ORF">BSAL_43740</name>
</gene>
<evidence type="ECO:0000313" key="3">
    <source>
        <dbReference type="Proteomes" id="UP000051952"/>
    </source>
</evidence>
<organism evidence="2 3">
    <name type="scientific">Bodo saltans</name>
    <name type="common">Flagellated protozoan</name>
    <dbReference type="NCBI Taxonomy" id="75058"/>
    <lineage>
        <taxon>Eukaryota</taxon>
        <taxon>Discoba</taxon>
        <taxon>Euglenozoa</taxon>
        <taxon>Kinetoplastea</taxon>
        <taxon>Metakinetoplastina</taxon>
        <taxon>Eubodonida</taxon>
        <taxon>Bodonidae</taxon>
        <taxon>Bodo</taxon>
    </lineage>
</organism>
<keyword evidence="3" id="KW-1185">Reference proteome</keyword>
<feature type="compositionally biased region" description="Polar residues" evidence="1">
    <location>
        <begin position="37"/>
        <end position="46"/>
    </location>
</feature>
<feature type="compositionally biased region" description="Polar residues" evidence="1">
    <location>
        <begin position="167"/>
        <end position="185"/>
    </location>
</feature>
<feature type="compositionally biased region" description="Gly residues" evidence="1">
    <location>
        <begin position="52"/>
        <end position="61"/>
    </location>
</feature>
<proteinExistence type="predicted"/>
<reference evidence="3" key="1">
    <citation type="submission" date="2015-09" db="EMBL/GenBank/DDBJ databases">
        <authorList>
            <consortium name="Pathogen Informatics"/>
        </authorList>
    </citation>
    <scope>NUCLEOTIDE SEQUENCE [LARGE SCALE GENOMIC DNA]</scope>
    <source>
        <strain evidence="3">Lake Konstanz</strain>
    </source>
</reference>
<feature type="region of interest" description="Disordered" evidence="1">
    <location>
        <begin position="36"/>
        <end position="69"/>
    </location>
</feature>
<accession>A0A0S4JSQ1</accession>
<sequence length="699" mass="74865">MDSKTSSMNTLALIAIPRRATTADLVQTVIANDTARRSQQGITSATKIRGSYGSGGGSGGKGDLDGSDTTTGPLVSAKIPSNRLFWLFIRRAIEEDPVGSQAPPLFMLTDSISKDSMMMNQKLFHELVVKYEEQGAGDAATAQRLLAQDGYVDSDGGQYYQNDQLEASHRSVTSGAHHQQQQRGVSESAGGGTNESFLFGLPSFLGFSGLGNSFGLKHMMPGSSSHQNSPSLAARNASMAPYGFGSSGGGGVVGGGEVGDSFALPPSASTTQYHVRTGINNSPSIYDTMGQSISKTSPHLRPATSAPSALKQLPGSGGSYRAGQAPVASSLLTVTVTASTGQLRTFRASQQFWDHVLLEYHNLLERQMHAAMDLSPRGTNKRRQSSAKTAATAGSAAGGGSPNRSPVGGGVRRTFQEEDDELSLLRSAQQEEQDRLVLTVTVNTYDAQRELAAQRRWLKKVNGGVGGISNEFGGLRSSLKKALDSSALNKQQQQQSLKVSFFGARGGELPSKALSGSSHYTDPLELSGRQDDDEQSNEDNEMEDAEAADDDDEEEQSINKVKSVQMFVSEWRQVVDAWDTATAVLLHGGDADGNQQATKIGAAKLAAAASSPMPFSRTATLIDDQRADLSDQWTTRPRSSAVVDPNTTEDLVHDAMRRMRSLEHQRRDDNGGDGGGSGLYWTHFMNHWKVLEAQYRNYL</sequence>
<dbReference type="AlphaFoldDB" id="A0A0S4JSQ1"/>
<protein>
    <submittedName>
        <fullName evidence="2">Uncharacterized protein</fullName>
    </submittedName>
</protein>
<feature type="compositionally biased region" description="Low complexity" evidence="1">
    <location>
        <begin position="386"/>
        <end position="395"/>
    </location>
</feature>
<feature type="region of interest" description="Disordered" evidence="1">
    <location>
        <begin position="167"/>
        <end position="191"/>
    </location>
</feature>
<feature type="compositionally biased region" description="Acidic residues" evidence="1">
    <location>
        <begin position="531"/>
        <end position="556"/>
    </location>
</feature>
<dbReference type="EMBL" id="CYKH01002167">
    <property type="protein sequence ID" value="CUG93605.1"/>
    <property type="molecule type" value="Genomic_DNA"/>
</dbReference>
<evidence type="ECO:0000313" key="2">
    <source>
        <dbReference type="EMBL" id="CUG93605.1"/>
    </source>
</evidence>
<feature type="compositionally biased region" description="Gly residues" evidence="1">
    <location>
        <begin position="396"/>
        <end position="411"/>
    </location>
</feature>
<evidence type="ECO:0000256" key="1">
    <source>
        <dbReference type="SAM" id="MobiDB-lite"/>
    </source>
</evidence>